<feature type="region of interest" description="Disordered" evidence="10">
    <location>
        <begin position="54"/>
        <end position="73"/>
    </location>
</feature>
<keyword evidence="5" id="KW-0406">Ion transport</keyword>
<dbReference type="SMART" id="SM00079">
    <property type="entry name" value="PBPe"/>
    <property type="match status" value="1"/>
</dbReference>
<dbReference type="Pfam" id="PF00497">
    <property type="entry name" value="SBP_bac_3"/>
    <property type="match status" value="1"/>
</dbReference>
<dbReference type="PRINTS" id="PR00169">
    <property type="entry name" value="KCHANNEL"/>
</dbReference>
<keyword evidence="2" id="KW-0813">Transport</keyword>
<comment type="subcellular location">
    <subcellularLocation>
        <location evidence="1">Membrane</location>
        <topology evidence="1">Multi-pass membrane protein</topology>
    </subcellularLocation>
</comment>
<dbReference type="RefSeq" id="WP_006098532.1">
    <property type="nucleotide sequence ID" value="NZ_DS989842.1"/>
</dbReference>
<dbReference type="SMART" id="SM00062">
    <property type="entry name" value="PBPb"/>
    <property type="match status" value="1"/>
</dbReference>
<dbReference type="InterPro" id="IPR001638">
    <property type="entry name" value="Solute-binding_3/MltF_N"/>
</dbReference>
<feature type="transmembrane region" description="Helical" evidence="11">
    <location>
        <begin position="6"/>
        <end position="24"/>
    </location>
</feature>
<dbReference type="eggNOG" id="COG0834">
    <property type="taxonomic scope" value="Bacteria"/>
</dbReference>
<keyword evidence="4 11" id="KW-1133">Transmembrane helix</keyword>
<evidence type="ECO:0000256" key="9">
    <source>
        <dbReference type="ARBA" id="ARBA00023303"/>
    </source>
</evidence>
<dbReference type="Proteomes" id="UP000003835">
    <property type="component" value="Unassembled WGS sequence"/>
</dbReference>
<reference evidence="14 15" key="1">
    <citation type="submission" date="2008-07" db="EMBL/GenBank/DDBJ databases">
        <authorList>
            <person name="Tandeau de Marsac N."/>
            <person name="Ferriera S."/>
            <person name="Johnson J."/>
            <person name="Kravitz S."/>
            <person name="Beeson K."/>
            <person name="Sutton G."/>
            <person name="Rogers Y.-H."/>
            <person name="Friedman R."/>
            <person name="Frazier M."/>
            <person name="Venter J.C."/>
        </authorList>
    </citation>
    <scope>NUCLEOTIDE SEQUENCE [LARGE SCALE GENOMIC DNA]</scope>
    <source>
        <strain evidence="14 15">PCC 7420</strain>
    </source>
</reference>
<dbReference type="PANTHER" id="PTHR18966">
    <property type="entry name" value="IONOTROPIC GLUTAMATE RECEPTOR"/>
    <property type="match status" value="1"/>
</dbReference>
<dbReference type="Pfam" id="PF07885">
    <property type="entry name" value="Ion_trans_2"/>
    <property type="match status" value="1"/>
</dbReference>
<keyword evidence="8" id="KW-0325">Glycoprotein</keyword>
<dbReference type="STRING" id="118168.MC7420_7834"/>
<dbReference type="OrthoDB" id="9799090at2"/>
<feature type="transmembrane region" description="Helical" evidence="11">
    <location>
        <begin position="256"/>
        <end position="274"/>
    </location>
</feature>
<keyword evidence="7" id="KW-0675">Receptor</keyword>
<accession>B4VIT3</accession>
<keyword evidence="3 11" id="KW-0812">Transmembrane</keyword>
<dbReference type="HOGENOM" id="CLU_019602_21_0_3"/>
<evidence type="ECO:0000256" key="8">
    <source>
        <dbReference type="ARBA" id="ARBA00023180"/>
    </source>
</evidence>
<organism evidence="14 15">
    <name type="scientific">Coleofasciculus chthonoplastes PCC 7420</name>
    <dbReference type="NCBI Taxonomy" id="118168"/>
    <lineage>
        <taxon>Bacteria</taxon>
        <taxon>Bacillati</taxon>
        <taxon>Cyanobacteriota</taxon>
        <taxon>Cyanophyceae</taxon>
        <taxon>Coleofasciculales</taxon>
        <taxon>Coleofasciculaceae</taxon>
        <taxon>Coleofasciculus</taxon>
    </lineage>
</organism>
<feature type="transmembrane region" description="Helical" evidence="11">
    <location>
        <begin position="190"/>
        <end position="212"/>
    </location>
</feature>
<sequence length="411" mass="45917">MIKTVGYWVLSCLTALVVWLVFSFPSTSQLHPSGTVRMVLANGDRGAVVSLANSTRERSRNNSDPTLPLNDTSSSSTLRVITKVFEPFVIYDNGNYSGFSIELWDKLAEQMGVSYQLQGVDTIGQLLEEIEQEMADVAIAGVTITSEREETIDFSYPYFESGLQIMVSAQNRSLLGTLFQGTLSILLTPALYYAIGFFVLCLLIAAHLIWFVERQHNEEFPKSYLPGIWESFWWAAVTVTTVGYGDKTPKKALGRLFALFWMCAGYFIFAYFTASITTSFTLQGLRGAIATPADLHHVRVATVEKSAAQEYLQDNRVASILFKTLPEAYQALEDERVDAVVYDAPALQNYATSEGQGKVKLIEPTFQQQNYGIALPEGSLWREAINLTLLKLMEDGTYQGLYQEWFGMSTQ</sequence>
<evidence type="ECO:0000259" key="12">
    <source>
        <dbReference type="SMART" id="SM00062"/>
    </source>
</evidence>
<dbReference type="EMBL" id="DS989842">
    <property type="protein sequence ID" value="EDX78096.1"/>
    <property type="molecule type" value="Genomic_DNA"/>
</dbReference>
<protein>
    <submittedName>
        <fullName evidence="14">Bacterial extracellular solute-binding protein, family 3</fullName>
    </submittedName>
</protein>
<dbReference type="SUPFAM" id="SSF81324">
    <property type="entry name" value="Voltage-gated potassium channels"/>
    <property type="match status" value="1"/>
</dbReference>
<evidence type="ECO:0000256" key="2">
    <source>
        <dbReference type="ARBA" id="ARBA00022448"/>
    </source>
</evidence>
<feature type="domain" description="Ionotropic glutamate receptor C-terminal" evidence="13">
    <location>
        <begin position="77"/>
        <end position="408"/>
    </location>
</feature>
<evidence type="ECO:0000259" key="13">
    <source>
        <dbReference type="SMART" id="SM00079"/>
    </source>
</evidence>
<dbReference type="Gene3D" id="3.40.190.10">
    <property type="entry name" value="Periplasmic binding protein-like II"/>
    <property type="match status" value="2"/>
</dbReference>
<evidence type="ECO:0000256" key="6">
    <source>
        <dbReference type="ARBA" id="ARBA00023136"/>
    </source>
</evidence>
<evidence type="ECO:0000256" key="7">
    <source>
        <dbReference type="ARBA" id="ARBA00023170"/>
    </source>
</evidence>
<evidence type="ECO:0000256" key="1">
    <source>
        <dbReference type="ARBA" id="ARBA00004141"/>
    </source>
</evidence>
<evidence type="ECO:0000256" key="10">
    <source>
        <dbReference type="SAM" id="MobiDB-lite"/>
    </source>
</evidence>
<name>B4VIT3_9CYAN</name>
<keyword evidence="6 11" id="KW-0472">Membrane</keyword>
<dbReference type="Gene3D" id="1.10.287.70">
    <property type="match status" value="1"/>
</dbReference>
<dbReference type="GO" id="GO:0016020">
    <property type="term" value="C:membrane"/>
    <property type="evidence" value="ECO:0007669"/>
    <property type="project" value="UniProtKB-SubCell"/>
</dbReference>
<dbReference type="InterPro" id="IPR015683">
    <property type="entry name" value="Ionotropic_Glu_rcpt"/>
</dbReference>
<dbReference type="GO" id="GO:0015276">
    <property type="term" value="F:ligand-gated monoatomic ion channel activity"/>
    <property type="evidence" value="ECO:0007669"/>
    <property type="project" value="InterPro"/>
</dbReference>
<dbReference type="AlphaFoldDB" id="B4VIT3"/>
<evidence type="ECO:0000256" key="4">
    <source>
        <dbReference type="ARBA" id="ARBA00022989"/>
    </source>
</evidence>
<dbReference type="InterPro" id="IPR001320">
    <property type="entry name" value="Iontro_rcpt_C"/>
</dbReference>
<keyword evidence="9" id="KW-0407">Ion channel</keyword>
<evidence type="ECO:0000256" key="5">
    <source>
        <dbReference type="ARBA" id="ARBA00023065"/>
    </source>
</evidence>
<dbReference type="SUPFAM" id="SSF53850">
    <property type="entry name" value="Periplasmic binding protein-like II"/>
    <property type="match status" value="1"/>
</dbReference>
<gene>
    <name evidence="14" type="ORF">MC7420_7834</name>
</gene>
<feature type="compositionally biased region" description="Polar residues" evidence="10">
    <location>
        <begin position="62"/>
        <end position="73"/>
    </location>
</feature>
<proteinExistence type="predicted"/>
<feature type="domain" description="Solute-binding protein family 3/N-terminal" evidence="12">
    <location>
        <begin position="77"/>
        <end position="409"/>
    </location>
</feature>
<evidence type="ECO:0000313" key="14">
    <source>
        <dbReference type="EMBL" id="EDX78096.1"/>
    </source>
</evidence>
<evidence type="ECO:0000256" key="11">
    <source>
        <dbReference type="SAM" id="Phobius"/>
    </source>
</evidence>
<dbReference type="InterPro" id="IPR013099">
    <property type="entry name" value="K_chnl_dom"/>
</dbReference>
<keyword evidence="15" id="KW-1185">Reference proteome</keyword>
<evidence type="ECO:0000313" key="15">
    <source>
        <dbReference type="Proteomes" id="UP000003835"/>
    </source>
</evidence>
<evidence type="ECO:0000256" key="3">
    <source>
        <dbReference type="ARBA" id="ARBA00022692"/>
    </source>
</evidence>